<evidence type="ECO:0000256" key="2">
    <source>
        <dbReference type="RuleBase" id="RU003968"/>
    </source>
</evidence>
<sequence length="570" mass="61865">MALYDFIVVGSGPAGSALASSISRTSAKPSVLLLEAGGKNSDPNLRVDGKRWLTFTNEEMNWGFKTAPQEHCDGRSIDYSGGRGLGGSSAINFGVYTIGAWDDYDEWARVTGNDTAFGWNAMQKRFKQLENFSKKRPAHVAEKFAKPDMANHGTDGLLNVGFSAEWEDDVVPMLEVFEKGGFPINPDHNSGDPIGMSALISSARNGKRSTAQDLYADKPENLTIITCQKVRKLILEGRKVVGVETKDAKYHASKEVIISAGALNSPAILMHSGIGPKSQLEKHNIPVVLDVSAVGQGLRDHNFCPLVYSRSETSTARKAFYGDQKAMDAALEQWKQDGTGPWSKFACQAGIGFFKLPALPSHPAFRALPASEQALLQKPTVPHYEVFTHFPMHWFLHQFPPEKLNYSCLLVFLYNAQARGEVTLQSADPEVPLRFDPRVLSEAFDRTAAVMALRDVLDRVVRSADYQKDTLGGLAAPAGDSDEELLAYWKKTISSSWHMTGTLKMGPAGGAPDAVVDPEFRVVGIEGLRVADMSVAPVLISGHIQAAAYATGLTCAEKVAQQHGLNAGLS</sequence>
<evidence type="ECO:0000256" key="1">
    <source>
        <dbReference type="ARBA" id="ARBA00010790"/>
    </source>
</evidence>
<evidence type="ECO:0000313" key="6">
    <source>
        <dbReference type="Proteomes" id="UP001480595"/>
    </source>
</evidence>
<evidence type="ECO:0000259" key="4">
    <source>
        <dbReference type="PROSITE" id="PS00624"/>
    </source>
</evidence>
<protein>
    <recommendedName>
        <fullName evidence="3 4">Glucose-methanol-choline oxidoreductase N-terminal domain-containing protein</fullName>
    </recommendedName>
</protein>
<dbReference type="Gene3D" id="3.30.560.10">
    <property type="entry name" value="Glucose Oxidase, domain 3"/>
    <property type="match status" value="1"/>
</dbReference>
<dbReference type="PROSITE" id="PS00624">
    <property type="entry name" value="GMC_OXRED_2"/>
    <property type="match status" value="1"/>
</dbReference>
<dbReference type="PANTHER" id="PTHR11552:SF134">
    <property type="entry name" value="GLUCOSE-METHANOL-CHOLINE OXIDOREDUCTASE N-TERMINAL DOMAIN-CONTAINING PROTEIN"/>
    <property type="match status" value="1"/>
</dbReference>
<dbReference type="SUPFAM" id="SSF51905">
    <property type="entry name" value="FAD/NAD(P)-binding domain"/>
    <property type="match status" value="1"/>
</dbReference>
<proteinExistence type="inferred from homology"/>
<organism evidence="5 6">
    <name type="scientific">Apiospora phragmitis</name>
    <dbReference type="NCBI Taxonomy" id="2905665"/>
    <lineage>
        <taxon>Eukaryota</taxon>
        <taxon>Fungi</taxon>
        <taxon>Dikarya</taxon>
        <taxon>Ascomycota</taxon>
        <taxon>Pezizomycotina</taxon>
        <taxon>Sordariomycetes</taxon>
        <taxon>Xylariomycetidae</taxon>
        <taxon>Amphisphaeriales</taxon>
        <taxon>Apiosporaceae</taxon>
        <taxon>Apiospora</taxon>
    </lineage>
</organism>
<dbReference type="PIRSF" id="PIRSF000137">
    <property type="entry name" value="Alcohol_oxidase"/>
    <property type="match status" value="1"/>
</dbReference>
<dbReference type="PANTHER" id="PTHR11552">
    <property type="entry name" value="GLUCOSE-METHANOL-CHOLINE GMC OXIDOREDUCTASE"/>
    <property type="match status" value="1"/>
</dbReference>
<gene>
    <name evidence="5" type="ORF">PG994_006520</name>
</gene>
<name>A0ABR1VIV5_9PEZI</name>
<dbReference type="EMBL" id="JAQQWL010000006">
    <property type="protein sequence ID" value="KAK8069904.1"/>
    <property type="molecule type" value="Genomic_DNA"/>
</dbReference>
<keyword evidence="2" id="KW-0274">FAD</keyword>
<comment type="caution">
    <text evidence="5">The sequence shown here is derived from an EMBL/GenBank/DDBJ whole genome shotgun (WGS) entry which is preliminary data.</text>
</comment>
<dbReference type="GeneID" id="92090992"/>
<keyword evidence="2" id="KW-0285">Flavoprotein</keyword>
<dbReference type="InterPro" id="IPR036188">
    <property type="entry name" value="FAD/NAD-bd_sf"/>
</dbReference>
<dbReference type="Gene3D" id="3.50.50.60">
    <property type="entry name" value="FAD/NAD(P)-binding domain"/>
    <property type="match status" value="1"/>
</dbReference>
<dbReference type="InterPro" id="IPR012132">
    <property type="entry name" value="GMC_OxRdtase"/>
</dbReference>
<accession>A0ABR1VIV5</accession>
<keyword evidence="6" id="KW-1185">Reference proteome</keyword>
<dbReference type="InterPro" id="IPR000172">
    <property type="entry name" value="GMC_OxRdtase_N"/>
</dbReference>
<dbReference type="InterPro" id="IPR007867">
    <property type="entry name" value="GMC_OxRtase_C"/>
</dbReference>
<dbReference type="RefSeq" id="XP_066717198.1">
    <property type="nucleotide sequence ID" value="XM_066857929.1"/>
</dbReference>
<feature type="domain" description="Glucose-methanol-choline oxidoreductase N-terminal" evidence="3">
    <location>
        <begin position="82"/>
        <end position="105"/>
    </location>
</feature>
<dbReference type="Pfam" id="PF05199">
    <property type="entry name" value="GMC_oxred_C"/>
    <property type="match status" value="1"/>
</dbReference>
<dbReference type="Pfam" id="PF00732">
    <property type="entry name" value="GMC_oxred_N"/>
    <property type="match status" value="1"/>
</dbReference>
<dbReference type="Proteomes" id="UP001480595">
    <property type="component" value="Unassembled WGS sequence"/>
</dbReference>
<dbReference type="SUPFAM" id="SSF54373">
    <property type="entry name" value="FAD-linked reductases, C-terminal domain"/>
    <property type="match status" value="1"/>
</dbReference>
<feature type="domain" description="Glucose-methanol-choline oxidoreductase N-terminal" evidence="4">
    <location>
        <begin position="261"/>
        <end position="275"/>
    </location>
</feature>
<dbReference type="PROSITE" id="PS00623">
    <property type="entry name" value="GMC_OXRED_1"/>
    <property type="match status" value="1"/>
</dbReference>
<evidence type="ECO:0000259" key="3">
    <source>
        <dbReference type="PROSITE" id="PS00623"/>
    </source>
</evidence>
<evidence type="ECO:0000313" key="5">
    <source>
        <dbReference type="EMBL" id="KAK8069904.1"/>
    </source>
</evidence>
<reference evidence="5 6" key="1">
    <citation type="submission" date="2023-01" db="EMBL/GenBank/DDBJ databases">
        <title>Analysis of 21 Apiospora genomes using comparative genomics revels a genus with tremendous synthesis potential of carbohydrate active enzymes and secondary metabolites.</title>
        <authorList>
            <person name="Sorensen T."/>
        </authorList>
    </citation>
    <scope>NUCLEOTIDE SEQUENCE [LARGE SCALE GENOMIC DNA]</scope>
    <source>
        <strain evidence="5 6">CBS 135458</strain>
    </source>
</reference>
<comment type="similarity">
    <text evidence="1 2">Belongs to the GMC oxidoreductase family.</text>
</comment>